<accession>A0A2V5IRC2</accession>
<evidence type="ECO:0000256" key="5">
    <source>
        <dbReference type="ARBA" id="ARBA00022777"/>
    </source>
</evidence>
<evidence type="ECO:0000256" key="4">
    <source>
        <dbReference type="ARBA" id="ARBA00022741"/>
    </source>
</evidence>
<evidence type="ECO:0000313" key="14">
    <source>
        <dbReference type="EMBL" id="PYI38571.1"/>
    </source>
</evidence>
<keyword evidence="6" id="KW-0067">ATP-binding</keyword>
<dbReference type="GO" id="GO:0005524">
    <property type="term" value="F:ATP binding"/>
    <property type="evidence" value="ECO:0007669"/>
    <property type="project" value="UniProtKB-KW"/>
</dbReference>
<keyword evidence="10" id="KW-0812">Transmembrane</keyword>
<dbReference type="PROSITE" id="PS50011">
    <property type="entry name" value="PROTEIN_KINASE_DOM"/>
    <property type="match status" value="1"/>
</dbReference>
<feature type="domain" description="Protein kinase" evidence="11">
    <location>
        <begin position="18"/>
        <end position="277"/>
    </location>
</feature>
<dbReference type="GO" id="GO:0045717">
    <property type="term" value="P:negative regulation of fatty acid biosynthetic process"/>
    <property type="evidence" value="ECO:0007669"/>
    <property type="project" value="UniProtKB-ARBA"/>
</dbReference>
<organism evidence="14 15">
    <name type="scientific">Arthrobacter psychrolactophilus</name>
    <dbReference type="NCBI Taxonomy" id="92442"/>
    <lineage>
        <taxon>Bacteria</taxon>
        <taxon>Bacillati</taxon>
        <taxon>Actinomycetota</taxon>
        <taxon>Actinomycetes</taxon>
        <taxon>Micrococcales</taxon>
        <taxon>Micrococcaceae</taxon>
        <taxon>Arthrobacter</taxon>
    </lineage>
</organism>
<evidence type="ECO:0000313" key="15">
    <source>
        <dbReference type="Proteomes" id="UP000247980"/>
    </source>
</evidence>
<dbReference type="InterPro" id="IPR011009">
    <property type="entry name" value="Kinase-like_dom_sf"/>
</dbReference>
<evidence type="ECO:0000256" key="3">
    <source>
        <dbReference type="ARBA" id="ARBA00022679"/>
    </source>
</evidence>
<evidence type="ECO:0000259" key="12">
    <source>
        <dbReference type="PROSITE" id="PS50206"/>
    </source>
</evidence>
<dbReference type="InterPro" id="IPR000719">
    <property type="entry name" value="Prot_kinase_dom"/>
</dbReference>
<keyword evidence="10" id="KW-1133">Transmembrane helix</keyword>
<dbReference type="FunFam" id="1.10.510.10:FF:000021">
    <property type="entry name" value="Serine/threonine protein kinase"/>
    <property type="match status" value="1"/>
</dbReference>
<feature type="domain" description="PASTA" evidence="13">
    <location>
        <begin position="441"/>
        <end position="509"/>
    </location>
</feature>
<dbReference type="PROSITE" id="PS51178">
    <property type="entry name" value="PASTA"/>
    <property type="match status" value="4"/>
</dbReference>
<evidence type="ECO:0000259" key="13">
    <source>
        <dbReference type="PROSITE" id="PS51178"/>
    </source>
</evidence>
<dbReference type="PANTHER" id="PTHR43289">
    <property type="entry name" value="MITOGEN-ACTIVATED PROTEIN KINASE KINASE KINASE 20-RELATED"/>
    <property type="match status" value="1"/>
</dbReference>
<comment type="catalytic activity">
    <reaction evidence="8">
        <text>L-seryl-[protein] + ATP = O-phospho-L-seryl-[protein] + ADP + H(+)</text>
        <dbReference type="Rhea" id="RHEA:17989"/>
        <dbReference type="Rhea" id="RHEA-COMP:9863"/>
        <dbReference type="Rhea" id="RHEA-COMP:11604"/>
        <dbReference type="ChEBI" id="CHEBI:15378"/>
        <dbReference type="ChEBI" id="CHEBI:29999"/>
        <dbReference type="ChEBI" id="CHEBI:30616"/>
        <dbReference type="ChEBI" id="CHEBI:83421"/>
        <dbReference type="ChEBI" id="CHEBI:456216"/>
        <dbReference type="EC" id="2.7.11.1"/>
    </reaction>
</comment>
<evidence type="ECO:0000259" key="11">
    <source>
        <dbReference type="PROSITE" id="PS50011"/>
    </source>
</evidence>
<keyword evidence="4" id="KW-0547">Nucleotide-binding</keyword>
<evidence type="ECO:0000256" key="7">
    <source>
        <dbReference type="ARBA" id="ARBA00047899"/>
    </source>
</evidence>
<dbReference type="CDD" id="cd06577">
    <property type="entry name" value="PASTA_pknB"/>
    <property type="match status" value="4"/>
</dbReference>
<dbReference type="SMART" id="SM00740">
    <property type="entry name" value="PASTA"/>
    <property type="match status" value="4"/>
</dbReference>
<feature type="transmembrane region" description="Helical" evidence="10">
    <location>
        <begin position="417"/>
        <end position="438"/>
    </location>
</feature>
<dbReference type="OrthoDB" id="9762169at2"/>
<sequence>MQEVSNDPLNGSTIDGRYLVVSKVAHGGMSTVYLAKDLRLGRNIALKILHPHLATDTAFITRLSREAQSAASLSHPHVVQIHDHGVGPQHAYLVFEFIDGYTLRDVINENGALSLRQALDLLDPVVEGLAAAHNAGLVHRDVKPENVLISRQGWVKIGDFGLSRAVTTSTNTGTLLGTVGYIAPELARGQGGDARSDIYSAGIMLYELLTGQQPFRAELPVAVVMSHIQDELPAPSLAVPGLPPVMDELVRYMTEKDPDHRPANGAALLEDLRHIRKTLSPAELDFGASPDGPIIPSGNQHTALTTTLEPAEHTEVITGPRSFPDATSVIAPPSFPTSVLPSSPKLYAEDPHADLYPTVALAVEKDDVAQASHADDDSSEEAPPLTKRQSALAAKERAKAAATPTKNLGPAKPKRRALLWILLVLVLGALAAGAGWFVGFGPGALATVPDVHNQSVPQAQEMLLAAGFEQIPTSEIFDEKVAAGLIVATDPSAGSSVRKFKTVTLQVSLGPVLYPVPAVTGRALDAATAALKEAQLTAGTVTEVFDEKVPAGVVLSQDPAAGKEFRAGTKINLVTSKGPKPIPVPSVAGMSEGDAIAALKAVGLVSVTAPEQVNSKTVPAGVVLSQSPDSGNLTAGGTVTLTLSKGPKMIGVPNTVGKQVGAATAELKALGFEVEVKNLLGGFFGTVRFQDPSDGQAPEGSTITLQVI</sequence>
<dbReference type="RefSeq" id="WP_110485111.1">
    <property type="nucleotide sequence ID" value="NZ_QJVC01000007.1"/>
</dbReference>
<dbReference type="Proteomes" id="UP000247980">
    <property type="component" value="Unassembled WGS sequence"/>
</dbReference>
<feature type="domain" description="Rhodanese" evidence="12">
    <location>
        <begin position="663"/>
        <end position="695"/>
    </location>
</feature>
<dbReference type="AlphaFoldDB" id="A0A2V5IRC2"/>
<evidence type="ECO:0000256" key="10">
    <source>
        <dbReference type="SAM" id="Phobius"/>
    </source>
</evidence>
<keyword evidence="15" id="KW-1185">Reference proteome</keyword>
<keyword evidence="3" id="KW-0808">Transferase</keyword>
<feature type="domain" description="PASTA" evidence="13">
    <location>
        <begin position="646"/>
        <end position="708"/>
    </location>
</feature>
<evidence type="ECO:0000256" key="9">
    <source>
        <dbReference type="SAM" id="MobiDB-lite"/>
    </source>
</evidence>
<dbReference type="InterPro" id="IPR008271">
    <property type="entry name" value="Ser/Thr_kinase_AS"/>
</dbReference>
<keyword evidence="10" id="KW-0472">Membrane</keyword>
<dbReference type="PROSITE" id="PS00108">
    <property type="entry name" value="PROTEIN_KINASE_ST"/>
    <property type="match status" value="1"/>
</dbReference>
<comment type="catalytic activity">
    <reaction evidence="7">
        <text>L-threonyl-[protein] + ATP = O-phospho-L-threonyl-[protein] + ADP + H(+)</text>
        <dbReference type="Rhea" id="RHEA:46608"/>
        <dbReference type="Rhea" id="RHEA-COMP:11060"/>
        <dbReference type="Rhea" id="RHEA-COMP:11605"/>
        <dbReference type="ChEBI" id="CHEBI:15378"/>
        <dbReference type="ChEBI" id="CHEBI:30013"/>
        <dbReference type="ChEBI" id="CHEBI:30616"/>
        <dbReference type="ChEBI" id="CHEBI:61977"/>
        <dbReference type="ChEBI" id="CHEBI:456216"/>
        <dbReference type="EC" id="2.7.11.1"/>
    </reaction>
</comment>
<dbReference type="SUPFAM" id="SSF56112">
    <property type="entry name" value="Protein kinase-like (PK-like)"/>
    <property type="match status" value="1"/>
</dbReference>
<feature type="domain" description="PASTA" evidence="13">
    <location>
        <begin position="510"/>
        <end position="577"/>
    </location>
</feature>
<keyword evidence="5 14" id="KW-0418">Kinase</keyword>
<dbReference type="FunFam" id="3.30.200.20:FF:000035">
    <property type="entry name" value="Serine/threonine protein kinase Stk1"/>
    <property type="match status" value="1"/>
</dbReference>
<dbReference type="Pfam" id="PF03793">
    <property type="entry name" value="PASTA"/>
    <property type="match status" value="4"/>
</dbReference>
<dbReference type="PROSITE" id="PS50206">
    <property type="entry name" value="RHODANESE_3"/>
    <property type="match status" value="1"/>
</dbReference>
<dbReference type="Gene3D" id="3.30.10.20">
    <property type="match status" value="4"/>
</dbReference>
<dbReference type="InterPro" id="IPR001763">
    <property type="entry name" value="Rhodanese-like_dom"/>
</dbReference>
<dbReference type="Gene3D" id="3.30.200.20">
    <property type="entry name" value="Phosphorylase Kinase, domain 1"/>
    <property type="match status" value="1"/>
</dbReference>
<dbReference type="CDD" id="cd14014">
    <property type="entry name" value="STKc_PknB_like"/>
    <property type="match status" value="1"/>
</dbReference>
<comment type="caution">
    <text evidence="14">The sequence shown here is derived from an EMBL/GenBank/DDBJ whole genome shotgun (WGS) entry which is preliminary data.</text>
</comment>
<evidence type="ECO:0000256" key="8">
    <source>
        <dbReference type="ARBA" id="ARBA00048679"/>
    </source>
</evidence>
<dbReference type="EC" id="2.7.11.1" evidence="1"/>
<dbReference type="InterPro" id="IPR005543">
    <property type="entry name" value="PASTA_dom"/>
</dbReference>
<evidence type="ECO:0000256" key="2">
    <source>
        <dbReference type="ARBA" id="ARBA00022527"/>
    </source>
</evidence>
<dbReference type="SMART" id="SM00220">
    <property type="entry name" value="S_TKc"/>
    <property type="match status" value="1"/>
</dbReference>
<proteinExistence type="predicted"/>
<dbReference type="PANTHER" id="PTHR43289:SF34">
    <property type="entry name" value="SERINE_THREONINE-PROTEIN KINASE YBDM-RELATED"/>
    <property type="match status" value="1"/>
</dbReference>
<dbReference type="EMBL" id="QJVC01000007">
    <property type="protein sequence ID" value="PYI38571.1"/>
    <property type="molecule type" value="Genomic_DNA"/>
</dbReference>
<evidence type="ECO:0000256" key="6">
    <source>
        <dbReference type="ARBA" id="ARBA00022840"/>
    </source>
</evidence>
<dbReference type="Pfam" id="PF00069">
    <property type="entry name" value="Pkinase"/>
    <property type="match status" value="1"/>
</dbReference>
<gene>
    <name evidence="14" type="ORF">CVS30_09585</name>
</gene>
<name>A0A2V5IRC2_9MICC</name>
<feature type="domain" description="PASTA" evidence="13">
    <location>
        <begin position="578"/>
        <end position="645"/>
    </location>
</feature>
<dbReference type="GO" id="GO:0004674">
    <property type="term" value="F:protein serine/threonine kinase activity"/>
    <property type="evidence" value="ECO:0007669"/>
    <property type="project" value="UniProtKB-KW"/>
</dbReference>
<dbReference type="Gene3D" id="1.10.510.10">
    <property type="entry name" value="Transferase(Phosphotransferase) domain 1"/>
    <property type="match status" value="1"/>
</dbReference>
<protein>
    <recommendedName>
        <fullName evidence="1">non-specific serine/threonine protein kinase</fullName>
        <ecNumber evidence="1">2.7.11.1</ecNumber>
    </recommendedName>
</protein>
<evidence type="ECO:0000256" key="1">
    <source>
        <dbReference type="ARBA" id="ARBA00012513"/>
    </source>
</evidence>
<keyword evidence="2 14" id="KW-0723">Serine/threonine-protein kinase</keyword>
<reference evidence="14 15" key="1">
    <citation type="submission" date="2018-05" db="EMBL/GenBank/DDBJ databases">
        <title>Genetic diversity of glacier-inhabiting Cryobacterium bacteria in China and description of Cryobacterium mengkeensis sp. nov. and Arthrobacter glacialis sp. nov.</title>
        <authorList>
            <person name="Liu Q."/>
            <person name="Xin Y.-H."/>
        </authorList>
    </citation>
    <scope>NUCLEOTIDE SEQUENCE [LARGE SCALE GENOMIC DNA]</scope>
    <source>
        <strain evidence="14 15">B7</strain>
    </source>
</reference>
<feature type="region of interest" description="Disordered" evidence="9">
    <location>
        <begin position="368"/>
        <end position="388"/>
    </location>
</feature>